<dbReference type="Pfam" id="PF22391">
    <property type="entry name" value="DUF6975"/>
    <property type="match status" value="1"/>
</dbReference>
<organism evidence="1 2">
    <name type="scientific">Sphingomonas jejuensis</name>
    <dbReference type="NCBI Taxonomy" id="904715"/>
    <lineage>
        <taxon>Bacteria</taxon>
        <taxon>Pseudomonadati</taxon>
        <taxon>Pseudomonadota</taxon>
        <taxon>Alphaproteobacteria</taxon>
        <taxon>Sphingomonadales</taxon>
        <taxon>Sphingomonadaceae</taxon>
        <taxon>Sphingomonas</taxon>
    </lineage>
</organism>
<dbReference type="Proteomes" id="UP000734218">
    <property type="component" value="Unassembled WGS sequence"/>
</dbReference>
<evidence type="ECO:0008006" key="3">
    <source>
        <dbReference type="Google" id="ProtNLM"/>
    </source>
</evidence>
<dbReference type="InterPro" id="IPR054248">
    <property type="entry name" value="DUF6975"/>
</dbReference>
<protein>
    <recommendedName>
        <fullName evidence="3">Urease accessory protein</fullName>
    </recommendedName>
</protein>
<evidence type="ECO:0000313" key="1">
    <source>
        <dbReference type="EMBL" id="NJC33443.1"/>
    </source>
</evidence>
<sequence length="226" mass="23178">MEVSVAGDTIGHAAAVRIARSAAMDGSVSHPHRAALARSADAPALRARTDFVHHLCALHGRHPGLIDAAAGDLHAPDWMGTAAIAFAGERALLAQIAAAAGPVPGTPGQAASEAALLQQRHVLETLGRSDRAGCTLGAAAALILDWAAMRETLNLVALRFGVDATPSALPPGDLVLAWIGRTDAARARAVTFGAEQLLAQHRGFWSLLEARHHARGGDLTPVAGAA</sequence>
<evidence type="ECO:0000313" key="2">
    <source>
        <dbReference type="Proteomes" id="UP000734218"/>
    </source>
</evidence>
<comment type="caution">
    <text evidence="1">The sequence shown here is derived from an EMBL/GenBank/DDBJ whole genome shotgun (WGS) entry which is preliminary data.</text>
</comment>
<proteinExistence type="predicted"/>
<dbReference type="EMBL" id="JAATJE010000001">
    <property type="protein sequence ID" value="NJC33443.1"/>
    <property type="molecule type" value="Genomic_DNA"/>
</dbReference>
<gene>
    <name evidence="1" type="ORF">GGR88_000917</name>
</gene>
<keyword evidence="2" id="KW-1185">Reference proteome</keyword>
<reference evidence="1 2" key="1">
    <citation type="submission" date="2020-03" db="EMBL/GenBank/DDBJ databases">
        <title>Genomic Encyclopedia of Type Strains, Phase IV (KMG-IV): sequencing the most valuable type-strain genomes for metagenomic binning, comparative biology and taxonomic classification.</title>
        <authorList>
            <person name="Goeker M."/>
        </authorList>
    </citation>
    <scope>NUCLEOTIDE SEQUENCE [LARGE SCALE GENOMIC DNA]</scope>
    <source>
        <strain evidence="1 2">DSM 27651</strain>
    </source>
</reference>
<accession>A0ABX0XJV7</accession>
<name>A0ABX0XJV7_9SPHN</name>
<dbReference type="RefSeq" id="WP_167953428.1">
    <property type="nucleotide sequence ID" value="NZ_JAATJE010000001.1"/>
</dbReference>